<reference evidence="2" key="1">
    <citation type="submission" date="2019-06" db="EMBL/GenBank/DDBJ databases">
        <authorList>
            <person name="Oh B.S."/>
        </authorList>
    </citation>
    <scope>NUCLEOTIDE SEQUENCE [LARGE SCALE GENOMIC DNA]</scope>
    <source>
        <strain evidence="2">KGMB03119</strain>
    </source>
</reference>
<proteinExistence type="predicted"/>
<accession>A0ABX5VIR0</accession>
<organism evidence="1 2">
    <name type="scientific">Sutterella faecalis</name>
    <dbReference type="NCBI Taxonomy" id="2584944"/>
    <lineage>
        <taxon>Bacteria</taxon>
        <taxon>Pseudomonadati</taxon>
        <taxon>Pseudomonadota</taxon>
        <taxon>Betaproteobacteria</taxon>
        <taxon>Burkholderiales</taxon>
        <taxon>Sutterellaceae</taxon>
        <taxon>Sutterella</taxon>
    </lineage>
</organism>
<dbReference type="Pfam" id="PF10711">
    <property type="entry name" value="DUF2513"/>
    <property type="match status" value="1"/>
</dbReference>
<evidence type="ECO:0000313" key="1">
    <source>
        <dbReference type="EMBL" id="QDA55567.1"/>
    </source>
</evidence>
<protein>
    <submittedName>
        <fullName evidence="1">DUF2513 domain-containing protein</fullName>
    </submittedName>
</protein>
<dbReference type="InterPro" id="IPR019650">
    <property type="entry name" value="DUF2513"/>
</dbReference>
<name>A0ABX5VIR0_9BURK</name>
<dbReference type="RefSeq" id="WP_021995403.1">
    <property type="nucleotide sequence ID" value="NZ_CP040882.1"/>
</dbReference>
<gene>
    <name evidence="1" type="ORF">FG381_11850</name>
</gene>
<dbReference type="Proteomes" id="UP000308889">
    <property type="component" value="Chromosome"/>
</dbReference>
<dbReference type="EMBL" id="CP040882">
    <property type="protein sequence ID" value="QDA55567.1"/>
    <property type="molecule type" value="Genomic_DNA"/>
</dbReference>
<keyword evidence="2" id="KW-1185">Reference proteome</keyword>
<evidence type="ECO:0000313" key="2">
    <source>
        <dbReference type="Proteomes" id="UP000308889"/>
    </source>
</evidence>
<sequence length="137" mass="15567">MVRNWGDVREVLEDIERDRLEEKLKKLDDNLTIASQLPTTDPEAVAAHEAENRYYEHLLMLIEAGLVQGVKVRTKPAPPPWYYDIEYPRLTMEGHDLLAALRSKTVWAAVKEKAFSLSIPITIELIKTVLSSIAKGI</sequence>